<dbReference type="Proteomes" id="UP000038045">
    <property type="component" value="Unplaced"/>
</dbReference>
<comment type="subcellular location">
    <subcellularLocation>
        <location evidence="1">Cell membrane</location>
        <topology evidence="1">Multi-pass membrane protein</topology>
    </subcellularLocation>
</comment>
<evidence type="ECO:0000256" key="2">
    <source>
        <dbReference type="ARBA" id="ARBA00022475"/>
    </source>
</evidence>
<dbReference type="PANTHER" id="PTHR24241:SF170">
    <property type="entry name" value="G-PROTEIN COUPLED RECEPTORS FAMILY 1 PROFILE DOMAIN-CONTAINING PROTEIN"/>
    <property type="match status" value="1"/>
</dbReference>
<dbReference type="Gene3D" id="1.20.1070.10">
    <property type="entry name" value="Rhodopsin 7-helix transmembrane proteins"/>
    <property type="match status" value="1"/>
</dbReference>
<keyword evidence="9" id="KW-1185">Reference proteome</keyword>
<evidence type="ECO:0000313" key="9">
    <source>
        <dbReference type="Proteomes" id="UP000038045"/>
    </source>
</evidence>
<keyword evidence="6" id="KW-0675">Receptor</keyword>
<name>A0A0N4Z5T9_PARTI</name>
<accession>A0A0N4Z5T9</accession>
<feature type="transmembrane region" description="Helical" evidence="7">
    <location>
        <begin position="180"/>
        <end position="204"/>
    </location>
</feature>
<feature type="transmembrane region" description="Helical" evidence="7">
    <location>
        <begin position="134"/>
        <end position="154"/>
    </location>
</feature>
<evidence type="ECO:0000256" key="5">
    <source>
        <dbReference type="ARBA" id="ARBA00023136"/>
    </source>
</evidence>
<dbReference type="InterPro" id="IPR017452">
    <property type="entry name" value="GPCR_Rhodpsn_7TM"/>
</dbReference>
<evidence type="ECO:0000256" key="6">
    <source>
        <dbReference type="ARBA" id="ARBA00023170"/>
    </source>
</evidence>
<dbReference type="Pfam" id="PF00001">
    <property type="entry name" value="7tm_1"/>
    <property type="match status" value="1"/>
</dbReference>
<dbReference type="PROSITE" id="PS50262">
    <property type="entry name" value="G_PROTEIN_RECEP_F1_2"/>
    <property type="match status" value="1"/>
</dbReference>
<evidence type="ECO:0000256" key="1">
    <source>
        <dbReference type="ARBA" id="ARBA00004651"/>
    </source>
</evidence>
<dbReference type="PRINTS" id="PR00237">
    <property type="entry name" value="GPCRRHODOPSN"/>
</dbReference>
<proteinExistence type="predicted"/>
<dbReference type="WBParaSite" id="PTRK_0000248400.1">
    <property type="protein sequence ID" value="PTRK_0000248400.1"/>
    <property type="gene ID" value="PTRK_0000248400"/>
</dbReference>
<protein>
    <submittedName>
        <fullName evidence="10">G_PROTEIN_RECEP_F1_2 domain-containing protein</fullName>
    </submittedName>
</protein>
<evidence type="ECO:0000313" key="10">
    <source>
        <dbReference type="WBParaSite" id="PTRK_0000248400.1"/>
    </source>
</evidence>
<keyword evidence="2" id="KW-1003">Cell membrane</keyword>
<feature type="domain" description="G-protein coupled receptors family 1 profile" evidence="8">
    <location>
        <begin position="31"/>
        <end position="280"/>
    </location>
</feature>
<dbReference type="CDD" id="cd00637">
    <property type="entry name" value="7tm_classA_rhodopsin-like"/>
    <property type="match status" value="1"/>
</dbReference>
<sequence length="326" mass="36610">MLDSIDTSVLSAEAMARSSVILAVGLLLLISALLCIRTILAREELKDCVGCYLVSLSLADLICATIIIPLSIYSALVPSWKFAGDNSIFCKGSAYLEIVLLSSTIYTFAWIGVDRYAALHKPSRYEAEQTATRCKCWITFSWLTAILLACPIVVAKMEVAYVQEAEMCILRWSSTKPYSLTLAGLVLLPSCFSILFTFSSIASSMTNSHVLEDSQRMLLETDHNFILSFFVLICFMLSWLPLIILQFIPTSLVSDNDLGTMTFVFVWLALGGPTSKLLIYLFINPEFRKSFTRRYTWCCCGEDDDEQQFQELQQYENSSTGYAHYL</sequence>
<evidence type="ECO:0000256" key="4">
    <source>
        <dbReference type="ARBA" id="ARBA00022989"/>
    </source>
</evidence>
<keyword evidence="5 7" id="KW-0472">Membrane</keyword>
<evidence type="ECO:0000259" key="8">
    <source>
        <dbReference type="PROSITE" id="PS50262"/>
    </source>
</evidence>
<dbReference type="InterPro" id="IPR000276">
    <property type="entry name" value="GPCR_Rhodpsn"/>
</dbReference>
<feature type="transmembrane region" description="Helical" evidence="7">
    <location>
        <begin position="20"/>
        <end position="40"/>
    </location>
</feature>
<dbReference type="GO" id="GO:0042277">
    <property type="term" value="F:peptide binding"/>
    <property type="evidence" value="ECO:0007669"/>
    <property type="project" value="TreeGrafter"/>
</dbReference>
<evidence type="ECO:0000256" key="3">
    <source>
        <dbReference type="ARBA" id="ARBA00022692"/>
    </source>
</evidence>
<dbReference type="AlphaFoldDB" id="A0A0N4Z5T9"/>
<dbReference type="PANTHER" id="PTHR24241">
    <property type="entry name" value="NEUROPEPTIDE RECEPTOR-RELATED G-PROTEIN COUPLED RECEPTOR"/>
    <property type="match status" value="1"/>
</dbReference>
<reference evidence="10" key="1">
    <citation type="submission" date="2017-02" db="UniProtKB">
        <authorList>
            <consortium name="WormBaseParasite"/>
        </authorList>
    </citation>
    <scope>IDENTIFICATION</scope>
</reference>
<keyword evidence="4 7" id="KW-1133">Transmembrane helix</keyword>
<dbReference type="GO" id="GO:0004930">
    <property type="term" value="F:G protein-coupled receptor activity"/>
    <property type="evidence" value="ECO:0007669"/>
    <property type="project" value="InterPro"/>
</dbReference>
<organism evidence="9 10">
    <name type="scientific">Parastrongyloides trichosuri</name>
    <name type="common">Possum-specific nematode worm</name>
    <dbReference type="NCBI Taxonomy" id="131310"/>
    <lineage>
        <taxon>Eukaryota</taxon>
        <taxon>Metazoa</taxon>
        <taxon>Ecdysozoa</taxon>
        <taxon>Nematoda</taxon>
        <taxon>Chromadorea</taxon>
        <taxon>Rhabditida</taxon>
        <taxon>Tylenchina</taxon>
        <taxon>Panagrolaimomorpha</taxon>
        <taxon>Strongyloidoidea</taxon>
        <taxon>Strongyloididae</taxon>
        <taxon>Parastrongyloides</taxon>
    </lineage>
</organism>
<keyword evidence="3 7" id="KW-0812">Transmembrane</keyword>
<dbReference type="SUPFAM" id="SSF81321">
    <property type="entry name" value="Family A G protein-coupled receptor-like"/>
    <property type="match status" value="1"/>
</dbReference>
<feature type="transmembrane region" description="Helical" evidence="7">
    <location>
        <begin position="260"/>
        <end position="283"/>
    </location>
</feature>
<evidence type="ECO:0000256" key="7">
    <source>
        <dbReference type="SAM" id="Phobius"/>
    </source>
</evidence>
<feature type="transmembrane region" description="Helical" evidence="7">
    <location>
        <begin position="94"/>
        <end position="113"/>
    </location>
</feature>
<dbReference type="GO" id="GO:0005886">
    <property type="term" value="C:plasma membrane"/>
    <property type="evidence" value="ECO:0007669"/>
    <property type="project" value="UniProtKB-SubCell"/>
</dbReference>
<feature type="transmembrane region" description="Helical" evidence="7">
    <location>
        <begin position="225"/>
        <end position="248"/>
    </location>
</feature>
<dbReference type="STRING" id="131310.A0A0N4Z5T9"/>
<dbReference type="GO" id="GO:0032870">
    <property type="term" value="P:cellular response to hormone stimulus"/>
    <property type="evidence" value="ECO:0007669"/>
    <property type="project" value="TreeGrafter"/>
</dbReference>
<feature type="transmembrane region" description="Helical" evidence="7">
    <location>
        <begin position="52"/>
        <end position="74"/>
    </location>
</feature>